<dbReference type="InterPro" id="IPR014914">
    <property type="entry name" value="RES_dom"/>
</dbReference>
<organism evidence="2 3">
    <name type="scientific">Floridaenema fluviatile BLCC-F154</name>
    <dbReference type="NCBI Taxonomy" id="3153640"/>
    <lineage>
        <taxon>Bacteria</taxon>
        <taxon>Bacillati</taxon>
        <taxon>Cyanobacteriota</taxon>
        <taxon>Cyanophyceae</taxon>
        <taxon>Oscillatoriophycideae</taxon>
        <taxon>Aerosakkonematales</taxon>
        <taxon>Aerosakkonemataceae</taxon>
        <taxon>Floridanema</taxon>
        <taxon>Floridanema fluviatile</taxon>
    </lineage>
</organism>
<comment type="caution">
    <text evidence="2">The sequence shown here is derived from an EMBL/GenBank/DDBJ whole genome shotgun (WGS) entry which is preliminary data.</text>
</comment>
<name>A0ABV4YDD4_9CYAN</name>
<evidence type="ECO:0000313" key="2">
    <source>
        <dbReference type="EMBL" id="MFB2936678.1"/>
    </source>
</evidence>
<evidence type="ECO:0000313" key="3">
    <source>
        <dbReference type="Proteomes" id="UP001576776"/>
    </source>
</evidence>
<feature type="domain" description="RES" evidence="1">
    <location>
        <begin position="29"/>
        <end position="77"/>
    </location>
</feature>
<dbReference type="Proteomes" id="UP001576776">
    <property type="component" value="Unassembled WGS sequence"/>
</dbReference>
<reference evidence="2 3" key="1">
    <citation type="submission" date="2024-09" db="EMBL/GenBank/DDBJ databases">
        <title>Floridaenema gen nov. (Aerosakkonemataceae, Aerosakkonematales ord. nov., Cyanobacteria) from benthic tropical and subtropical fresh waters, with the description of four new species.</title>
        <authorList>
            <person name="Moretto J.A."/>
            <person name="Berthold D.E."/>
            <person name="Lefler F.W."/>
            <person name="Huang I.-S."/>
            <person name="Laughinghouse H. IV."/>
        </authorList>
    </citation>
    <scope>NUCLEOTIDE SEQUENCE [LARGE SCALE GENOMIC DNA]</scope>
    <source>
        <strain evidence="2 3">BLCC-F154</strain>
    </source>
</reference>
<proteinExistence type="predicted"/>
<keyword evidence="3" id="KW-1185">Reference proteome</keyword>
<evidence type="ECO:0000259" key="1">
    <source>
        <dbReference type="Pfam" id="PF08808"/>
    </source>
</evidence>
<dbReference type="Pfam" id="PF08808">
    <property type="entry name" value="RES"/>
    <property type="match status" value="1"/>
</dbReference>
<dbReference type="RefSeq" id="WP_413258173.1">
    <property type="nucleotide sequence ID" value="NZ_JBHFNS010000059.1"/>
</dbReference>
<gene>
    <name evidence="2" type="ORF">ACE1B6_15610</name>
</gene>
<sequence length="104" mass="11330">MVRIIVLTGNELRTTLNALPTLSSQGEVCRVIHIRYANTALSSIGSLRKGGRYNLAQAFSALYLSASPVTALLEVEALVRAGTQFISLAKLYFQSIIKLTQFSI</sequence>
<dbReference type="EMBL" id="JBHFNS010000059">
    <property type="protein sequence ID" value="MFB2936678.1"/>
    <property type="molecule type" value="Genomic_DNA"/>
</dbReference>
<accession>A0ABV4YDD4</accession>
<protein>
    <submittedName>
        <fullName evidence="2">RES domain-containing protein</fullName>
    </submittedName>
</protein>